<dbReference type="AlphaFoldDB" id="A0A2J6NPC0"/>
<comment type="similarity">
    <text evidence="1">Belongs to the PRORSD1 family.</text>
</comment>
<dbReference type="CDD" id="cd04335">
    <property type="entry name" value="PrdX_deacylase"/>
    <property type="match status" value="1"/>
</dbReference>
<accession>A0A2J6NPC0</accession>
<dbReference type="InterPro" id="IPR007214">
    <property type="entry name" value="YbaK/aa-tRNA-synth-assoc-dom"/>
</dbReference>
<sequence>MINAHQIAVQLQAANIPFKTVNHPAVFTAEEADRYVQGESFIRTKNLFLTTNKHNHYYLLLIEEHKRLNTRCFRQQAHSPRITFASPEELMTKLGLTPGSVSPFGLLNNHDHDVTLFVDQNVAAAQTIGCHPNDNTKTTILATNDLLNFLSQAGYSAHLVNL</sequence>
<name>A0A2J6NPC0_9LACO</name>
<comment type="caution">
    <text evidence="4">The sequence shown here is derived from an EMBL/GenBank/DDBJ whole genome shotgun (WGS) entry which is preliminary data.</text>
</comment>
<dbReference type="PANTHER" id="PTHR31423:SF3">
    <property type="entry name" value="PROLYL-TRNA SYNTHETASE ASSOCIATED DOMAIN-CONTAINING PROTEIN 1-RELATED"/>
    <property type="match status" value="1"/>
</dbReference>
<evidence type="ECO:0000256" key="1">
    <source>
        <dbReference type="ARBA" id="ARBA00010201"/>
    </source>
</evidence>
<proteinExistence type="inferred from homology"/>
<dbReference type="GO" id="GO:0006412">
    <property type="term" value="P:translation"/>
    <property type="evidence" value="ECO:0007669"/>
    <property type="project" value="UniProtKB-KW"/>
</dbReference>
<dbReference type="RefSeq" id="WP_104688265.1">
    <property type="nucleotide sequence ID" value="NZ_PNFV01000002.1"/>
</dbReference>
<evidence type="ECO:0000313" key="5">
    <source>
        <dbReference type="Proteomes" id="UP000239920"/>
    </source>
</evidence>
<gene>
    <name evidence="4" type="ORF">CK797_02680</name>
</gene>
<evidence type="ECO:0000313" key="4">
    <source>
        <dbReference type="EMBL" id="PMB83168.1"/>
    </source>
</evidence>
<reference evidence="4 5" key="1">
    <citation type="submission" date="2017-09" db="EMBL/GenBank/DDBJ databases">
        <title>Bacterial strain isolated from the female urinary microbiota.</title>
        <authorList>
            <person name="Thomas-White K."/>
            <person name="Kumar N."/>
            <person name="Forster S."/>
            <person name="Putonti C."/>
            <person name="Lawley T."/>
            <person name="Wolfe A.J."/>
        </authorList>
    </citation>
    <scope>NUCLEOTIDE SEQUENCE [LARGE SCALE GENOMIC DNA]</scope>
    <source>
        <strain evidence="4 5">UMB0683</strain>
    </source>
</reference>
<dbReference type="Pfam" id="PF04073">
    <property type="entry name" value="tRNA_edit"/>
    <property type="match status" value="1"/>
</dbReference>
<dbReference type="GO" id="GO:0002161">
    <property type="term" value="F:aminoacyl-tRNA deacylase activity"/>
    <property type="evidence" value="ECO:0007669"/>
    <property type="project" value="InterPro"/>
</dbReference>
<feature type="domain" description="YbaK/aminoacyl-tRNA synthetase-associated" evidence="3">
    <location>
        <begin position="23"/>
        <end position="149"/>
    </location>
</feature>
<dbReference type="Proteomes" id="UP000239920">
    <property type="component" value="Unassembled WGS sequence"/>
</dbReference>
<dbReference type="Gene3D" id="3.90.960.10">
    <property type="entry name" value="YbaK/aminoacyl-tRNA synthetase-associated domain"/>
    <property type="match status" value="1"/>
</dbReference>
<dbReference type="OrthoDB" id="9798587at2"/>
<dbReference type="InterPro" id="IPR040285">
    <property type="entry name" value="ProX/PRXD1"/>
</dbReference>
<dbReference type="SUPFAM" id="SSF55826">
    <property type="entry name" value="YbaK/ProRS associated domain"/>
    <property type="match status" value="1"/>
</dbReference>
<dbReference type="InterPro" id="IPR036754">
    <property type="entry name" value="YbaK/aa-tRNA-synt-asso_dom_sf"/>
</dbReference>
<dbReference type="EMBL" id="PNFV01000002">
    <property type="protein sequence ID" value="PMB83168.1"/>
    <property type="molecule type" value="Genomic_DNA"/>
</dbReference>
<dbReference type="PANTHER" id="PTHR31423">
    <property type="entry name" value="YBAK DOMAIN-CONTAINING PROTEIN"/>
    <property type="match status" value="1"/>
</dbReference>
<evidence type="ECO:0000256" key="2">
    <source>
        <dbReference type="ARBA" id="ARBA00022917"/>
    </source>
</evidence>
<protein>
    <recommendedName>
        <fullName evidence="3">YbaK/aminoacyl-tRNA synthetase-associated domain-containing protein</fullName>
    </recommendedName>
</protein>
<keyword evidence="2" id="KW-0648">Protein biosynthesis</keyword>
<evidence type="ECO:0000259" key="3">
    <source>
        <dbReference type="Pfam" id="PF04073"/>
    </source>
</evidence>
<organism evidence="4 5">
    <name type="scientific">Limosilactobacillus pontis</name>
    <dbReference type="NCBI Taxonomy" id="35787"/>
    <lineage>
        <taxon>Bacteria</taxon>
        <taxon>Bacillati</taxon>
        <taxon>Bacillota</taxon>
        <taxon>Bacilli</taxon>
        <taxon>Lactobacillales</taxon>
        <taxon>Lactobacillaceae</taxon>
        <taxon>Limosilactobacillus</taxon>
    </lineage>
</organism>